<protein>
    <submittedName>
        <fullName evidence="2">Uncharacterized protein</fullName>
    </submittedName>
</protein>
<dbReference type="AntiFam" id="ANF00102">
    <property type="entry name" value="Shadow ORF (opposite aat)"/>
</dbReference>
<organism evidence="2 3">
    <name type="scientific">Methyloceanibacter marginalis</name>
    <dbReference type="NCBI Taxonomy" id="1774971"/>
    <lineage>
        <taxon>Bacteria</taxon>
        <taxon>Pseudomonadati</taxon>
        <taxon>Pseudomonadota</taxon>
        <taxon>Alphaproteobacteria</taxon>
        <taxon>Hyphomicrobiales</taxon>
        <taxon>Hyphomicrobiaceae</taxon>
        <taxon>Methyloceanibacter</taxon>
    </lineage>
</organism>
<proteinExistence type="predicted"/>
<feature type="region of interest" description="Disordered" evidence="1">
    <location>
        <begin position="1"/>
        <end position="28"/>
    </location>
</feature>
<keyword evidence="3" id="KW-1185">Reference proteome</keyword>
<dbReference type="Proteomes" id="UP000095042">
    <property type="component" value="Unassembled WGS sequence"/>
</dbReference>
<gene>
    <name evidence="2" type="ORF">AUC71_09820</name>
</gene>
<name>A0A1E3WC59_9HYPH</name>
<evidence type="ECO:0000256" key="1">
    <source>
        <dbReference type="SAM" id="MobiDB-lite"/>
    </source>
</evidence>
<dbReference type="EMBL" id="LPWD01000114">
    <property type="protein sequence ID" value="ODS03399.1"/>
    <property type="molecule type" value="Genomic_DNA"/>
</dbReference>
<accession>A0A1E3WC59</accession>
<evidence type="ECO:0000313" key="3">
    <source>
        <dbReference type="Proteomes" id="UP000095042"/>
    </source>
</evidence>
<sequence length="86" mass="9271">MDMSRVEQSGVGAHDARRNPGEMRTSLAAPGATLDHVLEILVEGDPVAALAHHAAQPAGDVKVIERHHRAIHRREPFHGAKMTVGK</sequence>
<comment type="caution">
    <text evidence="2">The sequence shown here is derived from an EMBL/GenBank/DDBJ whole genome shotgun (WGS) entry which is preliminary data.</text>
</comment>
<reference evidence="2 3" key="1">
    <citation type="journal article" date="2016" name="Environ. Microbiol.">
        <title>New Methyloceanibacter diversity from North Sea sediments includes methanotroph containing solely the soluble methane monooxygenase.</title>
        <authorList>
            <person name="Vekeman B."/>
            <person name="Kerckhof F.M."/>
            <person name="Cremers G."/>
            <person name="de Vos P."/>
            <person name="Vandamme P."/>
            <person name="Boon N."/>
            <person name="Op den Camp H.J."/>
            <person name="Heylen K."/>
        </authorList>
    </citation>
    <scope>NUCLEOTIDE SEQUENCE [LARGE SCALE GENOMIC DNA]</scope>
    <source>
        <strain evidence="2 3">R-67177</strain>
    </source>
</reference>
<dbReference type="AlphaFoldDB" id="A0A1E3WC59"/>
<evidence type="ECO:0000313" key="2">
    <source>
        <dbReference type="EMBL" id="ODS03399.1"/>
    </source>
</evidence>